<protein>
    <submittedName>
        <fullName evidence="2">Uncharacterized protein</fullName>
    </submittedName>
</protein>
<dbReference type="Proteomes" id="UP000250235">
    <property type="component" value="Unassembled WGS sequence"/>
</dbReference>
<reference evidence="2 3" key="1">
    <citation type="journal article" date="2015" name="Proc. Natl. Acad. Sci. U.S.A.">
        <title>The resurrection genome of Boea hygrometrica: A blueprint for survival of dehydration.</title>
        <authorList>
            <person name="Xiao L."/>
            <person name="Yang G."/>
            <person name="Zhang L."/>
            <person name="Yang X."/>
            <person name="Zhao S."/>
            <person name="Ji Z."/>
            <person name="Zhou Q."/>
            <person name="Hu M."/>
            <person name="Wang Y."/>
            <person name="Chen M."/>
            <person name="Xu Y."/>
            <person name="Jin H."/>
            <person name="Xiao X."/>
            <person name="Hu G."/>
            <person name="Bao F."/>
            <person name="Hu Y."/>
            <person name="Wan P."/>
            <person name="Li L."/>
            <person name="Deng X."/>
            <person name="Kuang T."/>
            <person name="Xiang C."/>
            <person name="Zhu J.K."/>
            <person name="Oliver M.J."/>
            <person name="He Y."/>
        </authorList>
    </citation>
    <scope>NUCLEOTIDE SEQUENCE [LARGE SCALE GENOMIC DNA]</scope>
    <source>
        <strain evidence="3">cv. XS01</strain>
    </source>
</reference>
<evidence type="ECO:0000313" key="2">
    <source>
        <dbReference type="EMBL" id="KZV25415.1"/>
    </source>
</evidence>
<accession>A0A2Z7AU88</accession>
<dbReference type="EMBL" id="KV011878">
    <property type="protein sequence ID" value="KZV25415.1"/>
    <property type="molecule type" value="Genomic_DNA"/>
</dbReference>
<name>A0A2Z7AU88_9LAMI</name>
<sequence length="126" mass="13912">MVNPAAGMVNPVAGIVKPDAGKQNQTQHSQTRRSTVKPDAGRSNQTQKGQTRLRKVKPADGRIKGPTLLPRLSQKNYSNLLVETLLPSAPAFYQISIKLQTTALFCTDIYVVIWVYGIFRTLGYLV</sequence>
<proteinExistence type="predicted"/>
<evidence type="ECO:0000256" key="1">
    <source>
        <dbReference type="SAM" id="MobiDB-lite"/>
    </source>
</evidence>
<gene>
    <name evidence="2" type="ORF">F511_19795</name>
</gene>
<evidence type="ECO:0000313" key="3">
    <source>
        <dbReference type="Proteomes" id="UP000250235"/>
    </source>
</evidence>
<dbReference type="AlphaFoldDB" id="A0A2Z7AU88"/>
<keyword evidence="3" id="KW-1185">Reference proteome</keyword>
<organism evidence="2 3">
    <name type="scientific">Dorcoceras hygrometricum</name>
    <dbReference type="NCBI Taxonomy" id="472368"/>
    <lineage>
        <taxon>Eukaryota</taxon>
        <taxon>Viridiplantae</taxon>
        <taxon>Streptophyta</taxon>
        <taxon>Embryophyta</taxon>
        <taxon>Tracheophyta</taxon>
        <taxon>Spermatophyta</taxon>
        <taxon>Magnoliopsida</taxon>
        <taxon>eudicotyledons</taxon>
        <taxon>Gunneridae</taxon>
        <taxon>Pentapetalae</taxon>
        <taxon>asterids</taxon>
        <taxon>lamiids</taxon>
        <taxon>Lamiales</taxon>
        <taxon>Gesneriaceae</taxon>
        <taxon>Didymocarpoideae</taxon>
        <taxon>Trichosporeae</taxon>
        <taxon>Loxocarpinae</taxon>
        <taxon>Dorcoceras</taxon>
    </lineage>
</organism>
<feature type="region of interest" description="Disordered" evidence="1">
    <location>
        <begin position="1"/>
        <end position="65"/>
    </location>
</feature>